<dbReference type="OrthoDB" id="9788837at2"/>
<dbReference type="SUPFAM" id="SSF52540">
    <property type="entry name" value="P-loop containing nucleoside triphosphate hydrolases"/>
    <property type="match status" value="1"/>
</dbReference>
<evidence type="ECO:0000256" key="7">
    <source>
        <dbReference type="SAM" id="MobiDB-lite"/>
    </source>
</evidence>
<gene>
    <name evidence="9" type="ORF">CLV63_105261</name>
</gene>
<dbReference type="PROSITE" id="PS00211">
    <property type="entry name" value="ABC_TRANSPORTER_1"/>
    <property type="match status" value="1"/>
</dbReference>
<dbReference type="SMART" id="SM00382">
    <property type="entry name" value="AAA"/>
    <property type="match status" value="1"/>
</dbReference>
<dbReference type="PANTHER" id="PTHR42711">
    <property type="entry name" value="ABC TRANSPORTER ATP-BINDING PROTEIN"/>
    <property type="match status" value="1"/>
</dbReference>
<dbReference type="GO" id="GO:0046677">
    <property type="term" value="P:response to antibiotic"/>
    <property type="evidence" value="ECO:0007669"/>
    <property type="project" value="UniProtKB-KW"/>
</dbReference>
<evidence type="ECO:0000256" key="5">
    <source>
        <dbReference type="ARBA" id="ARBA00022840"/>
    </source>
</evidence>
<comment type="subcellular location">
    <subcellularLocation>
        <location evidence="1">Cell membrane</location>
        <topology evidence="1">Peripheral membrane protein</topology>
    </subcellularLocation>
</comment>
<name>A0A2P8DMZ2_9ACTN</name>
<dbReference type="InterPro" id="IPR003439">
    <property type="entry name" value="ABC_transporter-like_ATP-bd"/>
</dbReference>
<keyword evidence="5 9" id="KW-0067">ATP-binding</keyword>
<evidence type="ECO:0000256" key="6">
    <source>
        <dbReference type="ARBA" id="ARBA00023251"/>
    </source>
</evidence>
<comment type="similarity">
    <text evidence="2">Belongs to the ABC transporter superfamily.</text>
</comment>
<organism evidence="9 10">
    <name type="scientific">Murinocardiopsis flavida</name>
    <dbReference type="NCBI Taxonomy" id="645275"/>
    <lineage>
        <taxon>Bacteria</taxon>
        <taxon>Bacillati</taxon>
        <taxon>Actinomycetota</taxon>
        <taxon>Actinomycetes</taxon>
        <taxon>Streptosporangiales</taxon>
        <taxon>Nocardiopsidaceae</taxon>
        <taxon>Murinocardiopsis</taxon>
    </lineage>
</organism>
<dbReference type="GO" id="GO:0005524">
    <property type="term" value="F:ATP binding"/>
    <property type="evidence" value="ECO:0007669"/>
    <property type="project" value="UniProtKB-KW"/>
</dbReference>
<evidence type="ECO:0000256" key="4">
    <source>
        <dbReference type="ARBA" id="ARBA00022741"/>
    </source>
</evidence>
<dbReference type="InterPro" id="IPR050763">
    <property type="entry name" value="ABC_transporter_ATP-binding"/>
</dbReference>
<evidence type="ECO:0000256" key="3">
    <source>
        <dbReference type="ARBA" id="ARBA00022448"/>
    </source>
</evidence>
<dbReference type="PANTHER" id="PTHR42711:SF5">
    <property type="entry name" value="ABC TRANSPORTER ATP-BINDING PROTEIN NATA"/>
    <property type="match status" value="1"/>
</dbReference>
<comment type="caution">
    <text evidence="9">The sequence shown here is derived from an EMBL/GenBank/DDBJ whole genome shotgun (WGS) entry which is preliminary data.</text>
</comment>
<feature type="region of interest" description="Disordered" evidence="7">
    <location>
        <begin position="1"/>
        <end position="26"/>
    </location>
</feature>
<protein>
    <submittedName>
        <fullName evidence="9">ABC-2 type transport system ATP-binding protein</fullName>
    </submittedName>
</protein>
<dbReference type="InterPro" id="IPR003593">
    <property type="entry name" value="AAA+_ATPase"/>
</dbReference>
<keyword evidence="6" id="KW-0046">Antibiotic resistance</keyword>
<keyword evidence="3" id="KW-0813">Transport</keyword>
<dbReference type="InterPro" id="IPR027417">
    <property type="entry name" value="P-loop_NTPase"/>
</dbReference>
<dbReference type="InterPro" id="IPR017871">
    <property type="entry name" value="ABC_transporter-like_CS"/>
</dbReference>
<dbReference type="EMBL" id="PYGA01000005">
    <property type="protein sequence ID" value="PSK98587.1"/>
    <property type="molecule type" value="Genomic_DNA"/>
</dbReference>
<evidence type="ECO:0000313" key="10">
    <source>
        <dbReference type="Proteomes" id="UP000240542"/>
    </source>
</evidence>
<dbReference type="GO" id="GO:0005886">
    <property type="term" value="C:plasma membrane"/>
    <property type="evidence" value="ECO:0007669"/>
    <property type="project" value="UniProtKB-SubCell"/>
</dbReference>
<evidence type="ECO:0000256" key="2">
    <source>
        <dbReference type="ARBA" id="ARBA00005417"/>
    </source>
</evidence>
<dbReference type="PROSITE" id="PS50893">
    <property type="entry name" value="ABC_TRANSPORTER_2"/>
    <property type="match status" value="1"/>
</dbReference>
<evidence type="ECO:0000313" key="9">
    <source>
        <dbReference type="EMBL" id="PSK98587.1"/>
    </source>
</evidence>
<dbReference type="AlphaFoldDB" id="A0A2P8DMZ2"/>
<keyword evidence="4" id="KW-0547">Nucleotide-binding</keyword>
<reference evidence="9 10" key="1">
    <citation type="submission" date="2018-03" db="EMBL/GenBank/DDBJ databases">
        <title>Genomic Encyclopedia of Archaeal and Bacterial Type Strains, Phase II (KMG-II): from individual species to whole genera.</title>
        <authorList>
            <person name="Goeker M."/>
        </authorList>
    </citation>
    <scope>NUCLEOTIDE SEQUENCE [LARGE SCALE GENOMIC DNA]</scope>
    <source>
        <strain evidence="9 10">DSM 45312</strain>
    </source>
</reference>
<dbReference type="GO" id="GO:0016887">
    <property type="term" value="F:ATP hydrolysis activity"/>
    <property type="evidence" value="ECO:0007669"/>
    <property type="project" value="InterPro"/>
</dbReference>
<dbReference type="RefSeq" id="WP_106582647.1">
    <property type="nucleotide sequence ID" value="NZ_PYGA01000005.1"/>
</dbReference>
<keyword evidence="10" id="KW-1185">Reference proteome</keyword>
<sequence>MSTRQGTDPRGEAADPTPAPGAARSGAAIEVRDLRQRYGDFEAVRGVSFDVAPGELFALLGTNGAGKTTTIETLEGFRRPSGGAVRIFGTDPYGRPAGLRDRMNAVLQQSGLLDDLTVAETIDLARALAAAPRGHREVLDRVELADKSDVAVRALSGGQKRRLDLGLAILTRPEVLFLDEPTSGMDPEMRRATWQVIADLIDEGVAVLLTTHYLEEAERLADRLAIMHRGEIRVAGALSEVLGGWGDRIGFRLPPSVRSADLPSLSGAVAAVGVRGGEPWASYAVTGSDTDHRAHTAVAELLRWAHLHQVALGGLEVRTASLEDVFLRVADGAADLVGD</sequence>
<dbReference type="Pfam" id="PF00005">
    <property type="entry name" value="ABC_tran"/>
    <property type="match status" value="1"/>
</dbReference>
<dbReference type="CDD" id="cd03230">
    <property type="entry name" value="ABC_DR_subfamily_A"/>
    <property type="match status" value="1"/>
</dbReference>
<evidence type="ECO:0000256" key="1">
    <source>
        <dbReference type="ARBA" id="ARBA00004202"/>
    </source>
</evidence>
<feature type="domain" description="ABC transporter" evidence="8">
    <location>
        <begin position="29"/>
        <end position="254"/>
    </location>
</feature>
<proteinExistence type="inferred from homology"/>
<dbReference type="Proteomes" id="UP000240542">
    <property type="component" value="Unassembled WGS sequence"/>
</dbReference>
<dbReference type="Gene3D" id="3.40.50.300">
    <property type="entry name" value="P-loop containing nucleotide triphosphate hydrolases"/>
    <property type="match status" value="1"/>
</dbReference>
<accession>A0A2P8DMZ2</accession>
<evidence type="ECO:0000259" key="8">
    <source>
        <dbReference type="PROSITE" id="PS50893"/>
    </source>
</evidence>